<reference evidence="3" key="1">
    <citation type="submission" date="2014-06" db="EMBL/GenBank/DDBJ databases">
        <authorList>
            <person name="Winans N.J."/>
            <person name="Newell P.D."/>
            <person name="Douglas A.E."/>
        </authorList>
    </citation>
    <scope>NUCLEOTIDE SEQUENCE [LARGE SCALE GENOMIC DNA]</scope>
</reference>
<protein>
    <recommendedName>
        <fullName evidence="1">MOSC domain-containing protein</fullName>
    </recommendedName>
</protein>
<dbReference type="GO" id="GO:0030151">
    <property type="term" value="F:molybdenum ion binding"/>
    <property type="evidence" value="ECO:0007669"/>
    <property type="project" value="InterPro"/>
</dbReference>
<dbReference type="PANTHER" id="PTHR14237:SF19">
    <property type="entry name" value="MITOCHONDRIAL AMIDOXIME REDUCING COMPONENT 1"/>
    <property type="match status" value="1"/>
</dbReference>
<keyword evidence="3" id="KW-1185">Reference proteome</keyword>
<evidence type="ECO:0000313" key="3">
    <source>
        <dbReference type="Proteomes" id="UP000194931"/>
    </source>
</evidence>
<dbReference type="GO" id="GO:0003824">
    <property type="term" value="F:catalytic activity"/>
    <property type="evidence" value="ECO:0007669"/>
    <property type="project" value="InterPro"/>
</dbReference>
<dbReference type="OrthoDB" id="581532at2"/>
<evidence type="ECO:0000259" key="1">
    <source>
        <dbReference type="PROSITE" id="PS51340"/>
    </source>
</evidence>
<dbReference type="PROSITE" id="PS51340">
    <property type="entry name" value="MOSC"/>
    <property type="match status" value="1"/>
</dbReference>
<accession>A0A252BXP2</accession>
<dbReference type="RefSeq" id="WP_086638305.1">
    <property type="nucleotide sequence ID" value="NZ_JOPJ01000004.1"/>
</dbReference>
<evidence type="ECO:0000313" key="2">
    <source>
        <dbReference type="EMBL" id="OUJ13592.1"/>
    </source>
</evidence>
<dbReference type="InterPro" id="IPR011037">
    <property type="entry name" value="Pyrv_Knase-like_insert_dom_sf"/>
</dbReference>
<dbReference type="GO" id="GO:0030170">
    <property type="term" value="F:pyridoxal phosphate binding"/>
    <property type="evidence" value="ECO:0007669"/>
    <property type="project" value="InterPro"/>
</dbReference>
<dbReference type="Pfam" id="PF03473">
    <property type="entry name" value="MOSC"/>
    <property type="match status" value="1"/>
</dbReference>
<dbReference type="STRING" id="1236501.GCA_000613865_02529"/>
<dbReference type="eggNOG" id="COG3217">
    <property type="taxonomic scope" value="Bacteria"/>
</dbReference>
<feature type="domain" description="MOSC" evidence="1">
    <location>
        <begin position="120"/>
        <end position="274"/>
    </location>
</feature>
<name>A0A252BXP2_9PROT</name>
<gene>
    <name evidence="2" type="ORF">HK26_07510</name>
</gene>
<dbReference type="Pfam" id="PF03476">
    <property type="entry name" value="MOSC_N"/>
    <property type="match status" value="1"/>
</dbReference>
<dbReference type="Proteomes" id="UP000194931">
    <property type="component" value="Unassembled WGS sequence"/>
</dbReference>
<dbReference type="InterPro" id="IPR005303">
    <property type="entry name" value="MOCOS_middle"/>
</dbReference>
<dbReference type="PANTHER" id="PTHR14237">
    <property type="entry name" value="MOLYBDOPTERIN COFACTOR SULFURASE MOSC"/>
    <property type="match status" value="1"/>
</dbReference>
<dbReference type="EMBL" id="JOPJ01000004">
    <property type="protein sequence ID" value="OUJ13592.1"/>
    <property type="molecule type" value="Genomic_DNA"/>
</dbReference>
<dbReference type="SUPFAM" id="SSF50800">
    <property type="entry name" value="PK beta-barrel domain-like"/>
    <property type="match status" value="1"/>
</dbReference>
<dbReference type="SUPFAM" id="SSF141673">
    <property type="entry name" value="MOSC N-terminal domain-like"/>
    <property type="match status" value="1"/>
</dbReference>
<comment type="caution">
    <text evidence="2">The sequence shown here is derived from an EMBL/GenBank/DDBJ whole genome shotgun (WGS) entry which is preliminary data.</text>
</comment>
<organism evidence="2 3">
    <name type="scientific">Acetobacter okinawensis</name>
    <dbReference type="NCBI Taxonomy" id="1076594"/>
    <lineage>
        <taxon>Bacteria</taxon>
        <taxon>Pseudomonadati</taxon>
        <taxon>Pseudomonadota</taxon>
        <taxon>Alphaproteobacteria</taxon>
        <taxon>Acetobacterales</taxon>
        <taxon>Acetobacteraceae</taxon>
        <taxon>Acetobacter</taxon>
    </lineage>
</organism>
<proteinExistence type="predicted"/>
<dbReference type="InterPro" id="IPR005302">
    <property type="entry name" value="MoCF_Sase_C"/>
</dbReference>
<dbReference type="AlphaFoldDB" id="A0A252BXP2"/>
<sequence>MSALCVTSLHIYPVKGLHALSPPTAMVSPWGLEGDRRWMVVDTTGRFITQRTCRSMALITPIPTAEGLTLTRAGMRPCPVRFPDQEAPVLLTTVWKDQVQARDAGDLAAVWLEQALGQPCRLVWMHRPEFARIRHLGEQERPVSFADGYPLLLANTASLDDLNARLPTGQSVPMSRFRPNIVLGGHIPWAEDGWRRLAIGDGANGGGAIVRVLAPCSRCVVTSIDQESAQVPFPKEPLATLASFRRAQGGVMFAQNAVVEKAGLISVGDRVSVLEEGASNLLEVPGKLA</sequence>